<protein>
    <submittedName>
        <fullName evidence="3">Uncharacterized protein</fullName>
    </submittedName>
</protein>
<dbReference type="AlphaFoldDB" id="A0A914S570"/>
<keyword evidence="2" id="KW-1185">Reference proteome</keyword>
<name>A0A914S570_PAREQ</name>
<feature type="transmembrane region" description="Helical" evidence="1">
    <location>
        <begin position="42"/>
        <end position="64"/>
    </location>
</feature>
<accession>A0A914S570</accession>
<reference evidence="3" key="1">
    <citation type="submission" date="2022-11" db="UniProtKB">
        <authorList>
            <consortium name="WormBaseParasite"/>
        </authorList>
    </citation>
    <scope>IDENTIFICATION</scope>
</reference>
<keyword evidence="1" id="KW-1133">Transmembrane helix</keyword>
<keyword evidence="1" id="KW-0472">Membrane</keyword>
<evidence type="ECO:0000256" key="1">
    <source>
        <dbReference type="SAM" id="Phobius"/>
    </source>
</evidence>
<feature type="transmembrane region" description="Helical" evidence="1">
    <location>
        <begin position="84"/>
        <end position="106"/>
    </location>
</feature>
<evidence type="ECO:0000313" key="2">
    <source>
        <dbReference type="Proteomes" id="UP000887564"/>
    </source>
</evidence>
<organism evidence="2 3">
    <name type="scientific">Parascaris equorum</name>
    <name type="common">Equine roundworm</name>
    <dbReference type="NCBI Taxonomy" id="6256"/>
    <lineage>
        <taxon>Eukaryota</taxon>
        <taxon>Metazoa</taxon>
        <taxon>Ecdysozoa</taxon>
        <taxon>Nematoda</taxon>
        <taxon>Chromadorea</taxon>
        <taxon>Rhabditida</taxon>
        <taxon>Spirurina</taxon>
        <taxon>Ascaridomorpha</taxon>
        <taxon>Ascaridoidea</taxon>
        <taxon>Ascarididae</taxon>
        <taxon>Parascaris</taxon>
    </lineage>
</organism>
<dbReference type="WBParaSite" id="PEQ_0000939101-mRNA-1">
    <property type="protein sequence ID" value="PEQ_0000939101-mRNA-1"/>
    <property type="gene ID" value="PEQ_0000939101"/>
</dbReference>
<dbReference type="Proteomes" id="UP000887564">
    <property type="component" value="Unplaced"/>
</dbReference>
<keyword evidence="1" id="KW-0812">Transmembrane</keyword>
<proteinExistence type="predicted"/>
<evidence type="ECO:0000313" key="3">
    <source>
        <dbReference type="WBParaSite" id="PEQ_0000939101-mRNA-1"/>
    </source>
</evidence>
<sequence>MHRFRSCPSGLFPSPVPVAIGSFVAMNLKYETIRARTLYVNSWLAYSSLLNIGISYSFLFDVLSDLISKWVPLILDKVCFHCRHYTSLIVTLFYTPLLYHFTAFGYERPK</sequence>